<gene>
    <name evidence="1" type="ORF">OGAPHI_000675</name>
</gene>
<protein>
    <submittedName>
        <fullName evidence="1">Uncharacterized protein</fullName>
    </submittedName>
</protein>
<organism evidence="1 2">
    <name type="scientific">Ogataea philodendri</name>
    <dbReference type="NCBI Taxonomy" id="1378263"/>
    <lineage>
        <taxon>Eukaryota</taxon>
        <taxon>Fungi</taxon>
        <taxon>Dikarya</taxon>
        <taxon>Ascomycota</taxon>
        <taxon>Saccharomycotina</taxon>
        <taxon>Pichiomycetes</taxon>
        <taxon>Pichiales</taxon>
        <taxon>Pichiaceae</taxon>
        <taxon>Ogataea</taxon>
    </lineage>
</organism>
<reference evidence="1" key="1">
    <citation type="journal article" date="2021" name="Open Biol.">
        <title>Shared evolutionary footprints suggest mitochondrial oxidative damage underlies multiple complex I losses in fungi.</title>
        <authorList>
            <person name="Schikora-Tamarit M.A."/>
            <person name="Marcet-Houben M."/>
            <person name="Nosek J."/>
            <person name="Gabaldon T."/>
        </authorList>
    </citation>
    <scope>NUCLEOTIDE SEQUENCE</scope>
    <source>
        <strain evidence="1">CBS6075</strain>
    </source>
</reference>
<comment type="caution">
    <text evidence="1">The sequence shown here is derived from an EMBL/GenBank/DDBJ whole genome shotgun (WGS) entry which is preliminary data.</text>
</comment>
<reference evidence="1" key="2">
    <citation type="submission" date="2021-01" db="EMBL/GenBank/DDBJ databases">
        <authorList>
            <person name="Schikora-Tamarit M.A."/>
        </authorList>
    </citation>
    <scope>NUCLEOTIDE SEQUENCE</scope>
    <source>
        <strain evidence="1">CBS6075</strain>
    </source>
</reference>
<accession>A0A9P8PGP9</accession>
<keyword evidence="2" id="KW-1185">Reference proteome</keyword>
<dbReference type="Proteomes" id="UP000769157">
    <property type="component" value="Unassembled WGS sequence"/>
</dbReference>
<evidence type="ECO:0000313" key="1">
    <source>
        <dbReference type="EMBL" id="KAH3670964.1"/>
    </source>
</evidence>
<dbReference type="GeneID" id="70232643"/>
<sequence length="121" mass="13059">MKLESLPLIVTDSKTWPIGKASRAVPSSKVFNASDLMCGRIETINLLSPAFKYDTMTLALTLLPTANEFFSSEYSNLPKCTRGMVASATPKSLHTRPSLVVSFTSASTPMPGKMASTEEIV</sequence>
<dbReference type="RefSeq" id="XP_046064332.1">
    <property type="nucleotide sequence ID" value="XM_046208083.1"/>
</dbReference>
<proteinExistence type="predicted"/>
<dbReference type="EMBL" id="JAEUBE010000084">
    <property type="protein sequence ID" value="KAH3670964.1"/>
    <property type="molecule type" value="Genomic_DNA"/>
</dbReference>
<evidence type="ECO:0000313" key="2">
    <source>
        <dbReference type="Proteomes" id="UP000769157"/>
    </source>
</evidence>
<dbReference type="AlphaFoldDB" id="A0A9P8PGP9"/>
<name>A0A9P8PGP9_9ASCO</name>